<dbReference type="GO" id="GO:0046872">
    <property type="term" value="F:metal ion binding"/>
    <property type="evidence" value="ECO:0007669"/>
    <property type="project" value="UniProtKB-KW"/>
</dbReference>
<sequence>MNTWDEAGGAALHNPLDITRAATMIIDGRGVVSGWSSAAQELLGYPPDEVIGKHANALLARTHVTHAQPLRCGPEPRLRSEAFDVRHRDGRMLRMAATMCPLTHHAGLESATLVIAAELEALQGWDTHQAMLADLVTRSPIQLAIYDNSLHLTWANMAAGLELGAPLSHFADQRVDEIYPEGEVISKGHPATLEEAMQQVLRTGVPIVDLRYRARMPSDPEHVYVWSCSYYRLTGARGEPLGVCEEAVDITERYRAQQRLALLVRAGAQLGRSLDMTRIGHELAEVCIPDFADAVAVDVLQTVIEGEEPDAASPLVHLQPTATGEPSGNTAVSGPTAVQSIPDSAAARCLSTSLPVIDQEGSGVSRVHLPLRARGATMGLLTLTREAHQQPFDAEETMLATELARLTAVCIDNARMYTGQRRAALTLQRSLTNTPLPTVPGLELAGRYLPASSHMVGGDWFDVIGLPGGRTGLVIGDVMGHGVHAAAVMGQLRTAVRTLARLGIAPAQLLRSLDAVMADAGEDEMATCVYAVYDPAAHDCVIARAGHPPPLAVGARGAITFLDGACGMPLGVGGQDFQTEHVLLPPDGVLVLYTDGLIEARDRQIDQGMHQLAQSLHERSVPLAQLCDRIIGRLLPHGAEDDVAVLLARPLHPSPGHP</sequence>
<evidence type="ECO:0000256" key="11">
    <source>
        <dbReference type="ARBA" id="ARBA00023211"/>
    </source>
</evidence>
<protein>
    <recommendedName>
        <fullName evidence="1">protein-serine/threonine phosphatase</fullName>
        <ecNumber evidence="1">3.1.3.16</ecNumber>
    </recommendedName>
    <alternativeName>
        <fullName evidence="15">Protein-serine/threonine phosphatase</fullName>
    </alternativeName>
    <alternativeName>
        <fullName evidence="14">Serine/threonine-protein kinase</fullName>
    </alternativeName>
</protein>
<dbReference type="InterPro" id="IPR029016">
    <property type="entry name" value="GAF-like_dom_sf"/>
</dbReference>
<dbReference type="Pfam" id="PF07228">
    <property type="entry name" value="SpoIIE"/>
    <property type="match status" value="1"/>
</dbReference>
<evidence type="ECO:0000313" key="18">
    <source>
        <dbReference type="EMBL" id="XDQ15938.1"/>
    </source>
</evidence>
<dbReference type="InterPro" id="IPR001932">
    <property type="entry name" value="PPM-type_phosphatase-like_dom"/>
</dbReference>
<evidence type="ECO:0000256" key="4">
    <source>
        <dbReference type="ARBA" id="ARBA00022723"/>
    </source>
</evidence>
<keyword evidence="4" id="KW-0479">Metal-binding</keyword>
<dbReference type="PANTHER" id="PTHR43156">
    <property type="entry name" value="STAGE II SPORULATION PROTEIN E-RELATED"/>
    <property type="match status" value="1"/>
</dbReference>
<dbReference type="SMART" id="SM00331">
    <property type="entry name" value="PP2C_SIG"/>
    <property type="match status" value="1"/>
</dbReference>
<evidence type="ECO:0000256" key="8">
    <source>
        <dbReference type="ARBA" id="ARBA00022840"/>
    </source>
</evidence>
<dbReference type="Gene3D" id="3.30.450.40">
    <property type="match status" value="1"/>
</dbReference>
<keyword evidence="3" id="KW-0808">Transferase</keyword>
<keyword evidence="11" id="KW-0464">Manganese</keyword>
<dbReference type="InterPro" id="IPR013656">
    <property type="entry name" value="PAS_4"/>
</dbReference>
<dbReference type="InterPro" id="IPR035965">
    <property type="entry name" value="PAS-like_dom_sf"/>
</dbReference>
<dbReference type="InterPro" id="IPR013767">
    <property type="entry name" value="PAS_fold"/>
</dbReference>
<evidence type="ECO:0000256" key="3">
    <source>
        <dbReference type="ARBA" id="ARBA00022679"/>
    </source>
</evidence>
<dbReference type="InterPro" id="IPR052016">
    <property type="entry name" value="Bact_Sigma-Reg"/>
</dbReference>
<dbReference type="GO" id="GO:0005524">
    <property type="term" value="F:ATP binding"/>
    <property type="evidence" value="ECO:0007669"/>
    <property type="project" value="UniProtKB-KW"/>
</dbReference>
<dbReference type="EC" id="3.1.3.16" evidence="1"/>
<dbReference type="SUPFAM" id="SSF55781">
    <property type="entry name" value="GAF domain-like"/>
    <property type="match status" value="1"/>
</dbReference>
<keyword evidence="7" id="KW-0378">Hydrolase</keyword>
<dbReference type="GO" id="GO:0006355">
    <property type="term" value="P:regulation of DNA-templated transcription"/>
    <property type="evidence" value="ECO:0007669"/>
    <property type="project" value="InterPro"/>
</dbReference>
<dbReference type="PROSITE" id="PS50112">
    <property type="entry name" value="PAS"/>
    <property type="match status" value="1"/>
</dbReference>
<dbReference type="SUPFAM" id="SSF55785">
    <property type="entry name" value="PYP-like sensor domain (PAS domain)"/>
    <property type="match status" value="2"/>
</dbReference>
<dbReference type="PANTHER" id="PTHR43156:SF2">
    <property type="entry name" value="STAGE II SPORULATION PROTEIN E"/>
    <property type="match status" value="1"/>
</dbReference>
<evidence type="ECO:0000256" key="1">
    <source>
        <dbReference type="ARBA" id="ARBA00013081"/>
    </source>
</evidence>
<dbReference type="GO" id="GO:0016301">
    <property type="term" value="F:kinase activity"/>
    <property type="evidence" value="ECO:0007669"/>
    <property type="project" value="UniProtKB-KW"/>
</dbReference>
<keyword evidence="8" id="KW-0067">ATP-binding</keyword>
<dbReference type="NCBIfam" id="TIGR00229">
    <property type="entry name" value="sensory_box"/>
    <property type="match status" value="1"/>
</dbReference>
<feature type="domain" description="PAS" evidence="17">
    <location>
        <begin position="16"/>
        <end position="53"/>
    </location>
</feature>
<keyword evidence="5" id="KW-0547">Nucleotide-binding</keyword>
<evidence type="ECO:0000259" key="17">
    <source>
        <dbReference type="PROSITE" id="PS50112"/>
    </source>
</evidence>
<organism evidence="18">
    <name type="scientific">Streptomyces sp. R11</name>
    <dbReference type="NCBI Taxonomy" id="3238625"/>
    <lineage>
        <taxon>Bacteria</taxon>
        <taxon>Bacillati</taxon>
        <taxon>Actinomycetota</taxon>
        <taxon>Actinomycetes</taxon>
        <taxon>Kitasatosporales</taxon>
        <taxon>Streptomycetaceae</taxon>
        <taxon>Streptomyces</taxon>
    </lineage>
</organism>
<evidence type="ECO:0000256" key="14">
    <source>
        <dbReference type="ARBA" id="ARBA00075117"/>
    </source>
</evidence>
<keyword evidence="10" id="KW-0904">Protein phosphatase</keyword>
<dbReference type="Gene3D" id="3.60.40.10">
    <property type="entry name" value="PPM-type phosphatase domain"/>
    <property type="match status" value="1"/>
</dbReference>
<dbReference type="InterPro" id="IPR036457">
    <property type="entry name" value="PPM-type-like_dom_sf"/>
</dbReference>
<comment type="function">
    <text evidence="13">Primarily acts as an independent SigF regulator that is sensitive to the osmosensory signal, mediating the cross talk of PknD with the SigF regulon. Possesses both phosphatase and kinase activities. The kinase domain functions as a classic anti-sigma factor-like kinase to phosphorylate the anti-anti-sigma factor domain at the canonical regulatory site, and the phosphatase domain antagonizes this activity.</text>
</comment>
<keyword evidence="9" id="KW-0460">Magnesium</keyword>
<evidence type="ECO:0000256" key="7">
    <source>
        <dbReference type="ARBA" id="ARBA00022801"/>
    </source>
</evidence>
<evidence type="ECO:0000256" key="16">
    <source>
        <dbReference type="SAM" id="MobiDB-lite"/>
    </source>
</evidence>
<reference evidence="18" key="1">
    <citation type="submission" date="2024-07" db="EMBL/GenBank/DDBJ databases">
        <authorList>
            <person name="Yu S.T."/>
        </authorList>
    </citation>
    <scope>NUCLEOTIDE SEQUENCE</scope>
    <source>
        <strain evidence="18">R11</strain>
    </source>
</reference>
<accession>A0AB39NGG6</accession>
<dbReference type="RefSeq" id="WP_369275862.1">
    <property type="nucleotide sequence ID" value="NZ_CP163432.1"/>
</dbReference>
<dbReference type="EMBL" id="CP163432">
    <property type="protein sequence ID" value="XDQ15938.1"/>
    <property type="molecule type" value="Genomic_DNA"/>
</dbReference>
<feature type="compositionally biased region" description="Polar residues" evidence="16">
    <location>
        <begin position="320"/>
        <end position="335"/>
    </location>
</feature>
<evidence type="ECO:0000256" key="15">
    <source>
        <dbReference type="ARBA" id="ARBA00081350"/>
    </source>
</evidence>
<keyword evidence="2" id="KW-0597">Phosphoprotein</keyword>
<evidence type="ECO:0000256" key="5">
    <source>
        <dbReference type="ARBA" id="ARBA00022741"/>
    </source>
</evidence>
<evidence type="ECO:0000256" key="9">
    <source>
        <dbReference type="ARBA" id="ARBA00022842"/>
    </source>
</evidence>
<proteinExistence type="predicted"/>
<evidence type="ECO:0000256" key="6">
    <source>
        <dbReference type="ARBA" id="ARBA00022777"/>
    </source>
</evidence>
<dbReference type="AlphaFoldDB" id="A0AB39NGG6"/>
<dbReference type="Gene3D" id="3.30.450.20">
    <property type="entry name" value="PAS domain"/>
    <property type="match status" value="2"/>
</dbReference>
<evidence type="ECO:0000256" key="12">
    <source>
        <dbReference type="ARBA" id="ARBA00047761"/>
    </source>
</evidence>
<name>A0AB39NGG6_9ACTN</name>
<dbReference type="CDD" id="cd00130">
    <property type="entry name" value="PAS"/>
    <property type="match status" value="1"/>
</dbReference>
<dbReference type="InterPro" id="IPR000014">
    <property type="entry name" value="PAS"/>
</dbReference>
<keyword evidence="6" id="KW-0418">Kinase</keyword>
<comment type="catalytic activity">
    <reaction evidence="12">
        <text>O-phospho-L-seryl-[protein] + H2O = L-seryl-[protein] + phosphate</text>
        <dbReference type="Rhea" id="RHEA:20629"/>
        <dbReference type="Rhea" id="RHEA-COMP:9863"/>
        <dbReference type="Rhea" id="RHEA-COMP:11604"/>
        <dbReference type="ChEBI" id="CHEBI:15377"/>
        <dbReference type="ChEBI" id="CHEBI:29999"/>
        <dbReference type="ChEBI" id="CHEBI:43474"/>
        <dbReference type="ChEBI" id="CHEBI:83421"/>
        <dbReference type="EC" id="3.1.3.16"/>
    </reaction>
</comment>
<evidence type="ECO:0000256" key="2">
    <source>
        <dbReference type="ARBA" id="ARBA00022553"/>
    </source>
</evidence>
<dbReference type="Pfam" id="PF08448">
    <property type="entry name" value="PAS_4"/>
    <property type="match status" value="1"/>
</dbReference>
<dbReference type="FunFam" id="3.60.40.10:FF:000005">
    <property type="entry name" value="Serine/threonine protein phosphatase"/>
    <property type="match status" value="1"/>
</dbReference>
<dbReference type="Pfam" id="PF00989">
    <property type="entry name" value="PAS"/>
    <property type="match status" value="1"/>
</dbReference>
<dbReference type="SUPFAM" id="SSF81606">
    <property type="entry name" value="PP2C-like"/>
    <property type="match status" value="1"/>
</dbReference>
<dbReference type="GO" id="GO:0004722">
    <property type="term" value="F:protein serine/threonine phosphatase activity"/>
    <property type="evidence" value="ECO:0007669"/>
    <property type="project" value="UniProtKB-EC"/>
</dbReference>
<gene>
    <name evidence="18" type="ORF">AB5J55_43360</name>
</gene>
<evidence type="ECO:0000256" key="10">
    <source>
        <dbReference type="ARBA" id="ARBA00022912"/>
    </source>
</evidence>
<evidence type="ECO:0000256" key="13">
    <source>
        <dbReference type="ARBA" id="ARBA00056274"/>
    </source>
</evidence>
<feature type="region of interest" description="Disordered" evidence="16">
    <location>
        <begin position="311"/>
        <end position="335"/>
    </location>
</feature>
<dbReference type="SMART" id="SM00091">
    <property type="entry name" value="PAS"/>
    <property type="match status" value="1"/>
</dbReference>